<reference evidence="2" key="1">
    <citation type="journal article" date="2021" name="PeerJ">
        <title>Extensive microbial diversity within the chicken gut microbiome revealed by metagenomics and culture.</title>
        <authorList>
            <person name="Gilroy R."/>
            <person name="Ravi A."/>
            <person name="Getino M."/>
            <person name="Pursley I."/>
            <person name="Horton D.L."/>
            <person name="Alikhan N.F."/>
            <person name="Baker D."/>
            <person name="Gharbi K."/>
            <person name="Hall N."/>
            <person name="Watson M."/>
            <person name="Adriaenssens E.M."/>
            <person name="Foster-Nyarko E."/>
            <person name="Jarju S."/>
            <person name="Secka A."/>
            <person name="Antonio M."/>
            <person name="Oren A."/>
            <person name="Chaudhuri R.R."/>
            <person name="La Ragione R."/>
            <person name="Hildebrand F."/>
            <person name="Pallen M.J."/>
        </authorList>
    </citation>
    <scope>NUCLEOTIDE SEQUENCE</scope>
    <source>
        <strain evidence="2">CHK188-16595</strain>
    </source>
</reference>
<proteinExistence type="predicted"/>
<sequence length="390" mass="42178">MASEQREKERLERKLKKSKKKRMIAWIVIGVIVAALLIMRVAEIDFSAVKDGSAFDHGVSQDSGFPYQLSSGSDVSFGSVGKDICVLEDTAYTVLDSSDAEVKLNFDHGFANPVLKTAGSYTLLYDQGGLSYRLDSNTENIYQEKTDQQLLCADVSDSGTVALATTSSDALSSVYVFNKSLKQKFAFDVTDGYVTNVAVDSRGSRVAFTAVSSENARFKSTVYTMSIDDAAPRAQFEYVGSSVLDLRFSATDLFIVGSDFVSVIDSLKNEKQVYEQGAVGTVTYSFTSDGKLVYAYTAYSGSVHNTISVVRSSGSVTEVLSTDSAVKDVTGSSSRVSVLTAESVVTYKISNSKVLAEYPVDDSYSSIQQISSDVYARHQAVVERLGSEQG</sequence>
<reference evidence="2" key="2">
    <citation type="submission" date="2021-04" db="EMBL/GenBank/DDBJ databases">
        <authorList>
            <person name="Gilroy R."/>
        </authorList>
    </citation>
    <scope>NUCLEOTIDE SEQUENCE</scope>
    <source>
        <strain evidence="2">CHK188-16595</strain>
    </source>
</reference>
<dbReference type="InterPro" id="IPR011044">
    <property type="entry name" value="Quino_amine_DH_bsu"/>
</dbReference>
<dbReference type="Proteomes" id="UP000823877">
    <property type="component" value="Unassembled WGS sequence"/>
</dbReference>
<dbReference type="AlphaFoldDB" id="A0A9D2MGU9"/>
<feature type="transmembrane region" description="Helical" evidence="1">
    <location>
        <begin position="23"/>
        <end position="42"/>
    </location>
</feature>
<evidence type="ECO:0000256" key="1">
    <source>
        <dbReference type="SAM" id="Phobius"/>
    </source>
</evidence>
<dbReference type="Pfam" id="PF18975">
    <property type="entry name" value="DUF5711"/>
    <property type="match status" value="1"/>
</dbReference>
<dbReference type="SUPFAM" id="SSF50969">
    <property type="entry name" value="YVTN repeat-like/Quinoprotein amine dehydrogenase"/>
    <property type="match status" value="1"/>
</dbReference>
<protein>
    <submittedName>
        <fullName evidence="2">Uncharacterized protein</fullName>
    </submittedName>
</protein>
<evidence type="ECO:0000313" key="2">
    <source>
        <dbReference type="EMBL" id="HJB74317.1"/>
    </source>
</evidence>
<dbReference type="InterPro" id="IPR043765">
    <property type="entry name" value="DUF5711"/>
</dbReference>
<organism evidence="2 3">
    <name type="scientific">Candidatus Eubacterium faecale</name>
    <dbReference type="NCBI Taxonomy" id="2838568"/>
    <lineage>
        <taxon>Bacteria</taxon>
        <taxon>Bacillati</taxon>
        <taxon>Bacillota</taxon>
        <taxon>Clostridia</taxon>
        <taxon>Eubacteriales</taxon>
        <taxon>Eubacteriaceae</taxon>
        <taxon>Eubacterium</taxon>
    </lineage>
</organism>
<keyword evidence="1" id="KW-0812">Transmembrane</keyword>
<dbReference type="EMBL" id="DWXN01000002">
    <property type="protein sequence ID" value="HJB74317.1"/>
    <property type="molecule type" value="Genomic_DNA"/>
</dbReference>
<comment type="caution">
    <text evidence="2">The sequence shown here is derived from an EMBL/GenBank/DDBJ whole genome shotgun (WGS) entry which is preliminary data.</text>
</comment>
<evidence type="ECO:0000313" key="3">
    <source>
        <dbReference type="Proteomes" id="UP000823877"/>
    </source>
</evidence>
<keyword evidence="1" id="KW-0472">Membrane</keyword>
<gene>
    <name evidence="2" type="ORF">IAA37_01400</name>
</gene>
<keyword evidence="1" id="KW-1133">Transmembrane helix</keyword>
<name>A0A9D2MGU9_9FIRM</name>
<accession>A0A9D2MGU9</accession>